<protein>
    <submittedName>
        <fullName evidence="8">Reverse transcriptase domain-containing protein</fullName>
    </submittedName>
</protein>
<evidence type="ECO:0000259" key="7">
    <source>
        <dbReference type="Pfam" id="PF04937"/>
    </source>
</evidence>
<dbReference type="PANTHER" id="PTHR46481:SF10">
    <property type="entry name" value="ZINC FINGER BED DOMAIN-CONTAINING PROTEIN 39"/>
    <property type="match status" value="1"/>
</dbReference>
<keyword evidence="2" id="KW-0479">Metal-binding</keyword>
<dbReference type="Pfam" id="PF04937">
    <property type="entry name" value="DUF659"/>
    <property type="match status" value="1"/>
</dbReference>
<sequence length="301" mass="34759">MYSLFIFLVLLTLLSVVPLCHLFITKPKLKIWNENTNSYLCIFCQTSYKKNATRMSNHLKKCLRIPFDILKIINKDYTTSEEAQKSHNQNGDDYDNFEISDDNKLDKSSSIKNNSTMNKFVDSITIEEQARCFLIIVILDKLEELYARALYSSGTPLDFAEDSYWRQFFVRIRPAFKIPSRYIISNKLLDSEYARVNADVHLKMTISKNLSLQCDSWSNIRNEAIMNFIICTPSPVYYKSIATAEEKHTSDYISQQIESVMTEIGIKKFIAVITDNASAMLKATKILTTKYPHITSYGCRC</sequence>
<organism evidence="8 9">
    <name type="scientific">Aphis craccivora</name>
    <name type="common">Cowpea aphid</name>
    <dbReference type="NCBI Taxonomy" id="307492"/>
    <lineage>
        <taxon>Eukaryota</taxon>
        <taxon>Metazoa</taxon>
        <taxon>Ecdysozoa</taxon>
        <taxon>Arthropoda</taxon>
        <taxon>Hexapoda</taxon>
        <taxon>Insecta</taxon>
        <taxon>Pterygota</taxon>
        <taxon>Neoptera</taxon>
        <taxon>Paraneoptera</taxon>
        <taxon>Hemiptera</taxon>
        <taxon>Sternorrhyncha</taxon>
        <taxon>Aphidomorpha</taxon>
        <taxon>Aphidoidea</taxon>
        <taxon>Aphididae</taxon>
        <taxon>Aphidini</taxon>
        <taxon>Aphis</taxon>
        <taxon>Aphis</taxon>
    </lineage>
</organism>
<dbReference type="PANTHER" id="PTHR46481">
    <property type="entry name" value="ZINC FINGER BED DOMAIN-CONTAINING PROTEIN 4"/>
    <property type="match status" value="1"/>
</dbReference>
<dbReference type="AlphaFoldDB" id="A0A6G0VT59"/>
<evidence type="ECO:0000256" key="1">
    <source>
        <dbReference type="ARBA" id="ARBA00004123"/>
    </source>
</evidence>
<evidence type="ECO:0000256" key="6">
    <source>
        <dbReference type="SAM" id="SignalP"/>
    </source>
</evidence>
<dbReference type="Proteomes" id="UP000478052">
    <property type="component" value="Unassembled WGS sequence"/>
</dbReference>
<dbReference type="GO" id="GO:0008270">
    <property type="term" value="F:zinc ion binding"/>
    <property type="evidence" value="ECO:0007669"/>
    <property type="project" value="UniProtKB-KW"/>
</dbReference>
<accession>A0A6G0VT59</accession>
<feature type="domain" description="DUF659" evidence="7">
    <location>
        <begin position="179"/>
        <end position="299"/>
    </location>
</feature>
<evidence type="ECO:0000256" key="2">
    <source>
        <dbReference type="ARBA" id="ARBA00022723"/>
    </source>
</evidence>
<dbReference type="InterPro" id="IPR052035">
    <property type="entry name" value="ZnF_BED_domain_contain"/>
</dbReference>
<reference evidence="8 9" key="1">
    <citation type="submission" date="2019-08" db="EMBL/GenBank/DDBJ databases">
        <title>Whole genome of Aphis craccivora.</title>
        <authorList>
            <person name="Voronova N.V."/>
            <person name="Shulinski R.S."/>
            <person name="Bandarenka Y.V."/>
            <person name="Zhorov D.G."/>
            <person name="Warner D."/>
        </authorList>
    </citation>
    <scope>NUCLEOTIDE SEQUENCE [LARGE SCALE GENOMIC DNA]</scope>
    <source>
        <strain evidence="8">180601</strain>
        <tissue evidence="8">Whole Body</tissue>
    </source>
</reference>
<evidence type="ECO:0000313" key="8">
    <source>
        <dbReference type="EMBL" id="KAF0705491.1"/>
    </source>
</evidence>
<keyword evidence="6" id="KW-0732">Signal</keyword>
<dbReference type="InterPro" id="IPR012337">
    <property type="entry name" value="RNaseH-like_sf"/>
</dbReference>
<dbReference type="EMBL" id="VUJU01013227">
    <property type="protein sequence ID" value="KAF0705491.1"/>
    <property type="molecule type" value="Genomic_DNA"/>
</dbReference>
<proteinExistence type="predicted"/>
<feature type="signal peptide" evidence="6">
    <location>
        <begin position="1"/>
        <end position="22"/>
    </location>
</feature>
<dbReference type="OrthoDB" id="6613498at2759"/>
<keyword evidence="3" id="KW-0863">Zinc-finger</keyword>
<keyword evidence="8" id="KW-0695">RNA-directed DNA polymerase</keyword>
<feature type="chain" id="PRO_5026157310" evidence="6">
    <location>
        <begin position="23"/>
        <end position="301"/>
    </location>
</feature>
<keyword evidence="4" id="KW-0862">Zinc</keyword>
<dbReference type="GO" id="GO:0005634">
    <property type="term" value="C:nucleus"/>
    <property type="evidence" value="ECO:0007669"/>
    <property type="project" value="UniProtKB-SubCell"/>
</dbReference>
<evidence type="ECO:0000256" key="3">
    <source>
        <dbReference type="ARBA" id="ARBA00022771"/>
    </source>
</evidence>
<name>A0A6G0VT59_APHCR</name>
<dbReference type="SUPFAM" id="SSF53098">
    <property type="entry name" value="Ribonuclease H-like"/>
    <property type="match status" value="1"/>
</dbReference>
<keyword evidence="8" id="KW-0808">Transferase</keyword>
<evidence type="ECO:0000313" key="9">
    <source>
        <dbReference type="Proteomes" id="UP000478052"/>
    </source>
</evidence>
<dbReference type="GO" id="GO:0003964">
    <property type="term" value="F:RNA-directed DNA polymerase activity"/>
    <property type="evidence" value="ECO:0007669"/>
    <property type="project" value="UniProtKB-KW"/>
</dbReference>
<comment type="subcellular location">
    <subcellularLocation>
        <location evidence="1">Nucleus</location>
    </subcellularLocation>
</comment>
<keyword evidence="5" id="KW-0539">Nucleus</keyword>
<gene>
    <name evidence="8" type="ORF">FWK35_00031415</name>
</gene>
<evidence type="ECO:0000256" key="5">
    <source>
        <dbReference type="ARBA" id="ARBA00023242"/>
    </source>
</evidence>
<keyword evidence="8" id="KW-0548">Nucleotidyltransferase</keyword>
<comment type="caution">
    <text evidence="8">The sequence shown here is derived from an EMBL/GenBank/DDBJ whole genome shotgun (WGS) entry which is preliminary data.</text>
</comment>
<keyword evidence="9" id="KW-1185">Reference proteome</keyword>
<dbReference type="InterPro" id="IPR007021">
    <property type="entry name" value="DUF659"/>
</dbReference>
<evidence type="ECO:0000256" key="4">
    <source>
        <dbReference type="ARBA" id="ARBA00022833"/>
    </source>
</evidence>